<keyword evidence="4" id="KW-1133">Transmembrane helix</keyword>
<comment type="catalytic activity">
    <reaction evidence="3">
        <text>2 GTP = 3',3'-c-di-GMP + 2 diphosphate</text>
        <dbReference type="Rhea" id="RHEA:24898"/>
        <dbReference type="ChEBI" id="CHEBI:33019"/>
        <dbReference type="ChEBI" id="CHEBI:37565"/>
        <dbReference type="ChEBI" id="CHEBI:58805"/>
        <dbReference type="EC" id="2.7.7.65"/>
    </reaction>
</comment>
<dbReference type="PANTHER" id="PTHR45138:SF9">
    <property type="entry name" value="DIGUANYLATE CYCLASE DGCM-RELATED"/>
    <property type="match status" value="1"/>
</dbReference>
<dbReference type="InterPro" id="IPR029787">
    <property type="entry name" value="Nucleotide_cyclase"/>
</dbReference>
<organism evidence="6 7">
    <name type="scientific">Salinisphaera shabanensis E1L3A</name>
    <dbReference type="NCBI Taxonomy" id="1033802"/>
    <lineage>
        <taxon>Bacteria</taxon>
        <taxon>Pseudomonadati</taxon>
        <taxon>Pseudomonadota</taxon>
        <taxon>Gammaproteobacteria</taxon>
        <taxon>Salinisphaerales</taxon>
        <taxon>Salinisphaeraceae</taxon>
        <taxon>Salinisphaera</taxon>
    </lineage>
</organism>
<keyword evidence="4" id="KW-0472">Membrane</keyword>
<dbReference type="eggNOG" id="COG3706">
    <property type="taxonomic scope" value="Bacteria"/>
</dbReference>
<gene>
    <name evidence="6" type="ORF">SSPSH_002979</name>
</gene>
<feature type="transmembrane region" description="Helical" evidence="4">
    <location>
        <begin position="172"/>
        <end position="191"/>
    </location>
</feature>
<dbReference type="PROSITE" id="PS50887">
    <property type="entry name" value="GGDEF"/>
    <property type="match status" value="1"/>
</dbReference>
<comment type="cofactor">
    <cofactor evidence="1">
        <name>Mg(2+)</name>
        <dbReference type="ChEBI" id="CHEBI:18420"/>
    </cofactor>
</comment>
<dbReference type="FunFam" id="3.30.70.270:FF:000001">
    <property type="entry name" value="Diguanylate cyclase domain protein"/>
    <property type="match status" value="1"/>
</dbReference>
<evidence type="ECO:0000256" key="3">
    <source>
        <dbReference type="ARBA" id="ARBA00034247"/>
    </source>
</evidence>
<dbReference type="InterPro" id="IPR043128">
    <property type="entry name" value="Rev_trsase/Diguanyl_cyclase"/>
</dbReference>
<feature type="transmembrane region" description="Helical" evidence="4">
    <location>
        <begin position="85"/>
        <end position="106"/>
    </location>
</feature>
<dbReference type="EC" id="2.7.7.65" evidence="2"/>
<dbReference type="SUPFAM" id="SSF55073">
    <property type="entry name" value="Nucleotide cyclase"/>
    <property type="match status" value="1"/>
</dbReference>
<dbReference type="STRING" id="1033802.SSPSH_002979"/>
<feature type="transmembrane region" description="Helical" evidence="4">
    <location>
        <begin position="59"/>
        <end position="78"/>
    </location>
</feature>
<evidence type="ECO:0000313" key="6">
    <source>
        <dbReference type="EMBL" id="ERJ18202.1"/>
    </source>
</evidence>
<reference evidence="6 7" key="2">
    <citation type="journal article" date="2013" name="PLoS ONE">
        <title>INDIGO - INtegrated Data Warehouse of MIcrobial GenOmes with Examples from the Red Sea Extremophiles.</title>
        <authorList>
            <person name="Alam I."/>
            <person name="Antunes A."/>
            <person name="Kamau A.A."/>
            <person name="Ba Alawi W."/>
            <person name="Kalkatawi M."/>
            <person name="Stingl U."/>
            <person name="Bajic V.B."/>
        </authorList>
    </citation>
    <scope>NUCLEOTIDE SEQUENCE [LARGE SCALE GENOMIC DNA]</scope>
    <source>
        <strain evidence="6 7">E1L3A</strain>
    </source>
</reference>
<dbReference type="GO" id="GO:0052621">
    <property type="term" value="F:diguanylate cyclase activity"/>
    <property type="evidence" value="ECO:0007669"/>
    <property type="project" value="UniProtKB-EC"/>
</dbReference>
<reference evidence="6 7" key="1">
    <citation type="journal article" date="2011" name="J. Bacteriol.">
        <title>Genome sequence of Salinisphaera shabanensis, a gammaproteobacterium from the harsh, variable environment of the brine-seawater interface of the Shaban Deep in the Red Sea.</title>
        <authorList>
            <person name="Antunes A."/>
            <person name="Alam I."/>
            <person name="Bajic V.B."/>
            <person name="Stingl U."/>
        </authorList>
    </citation>
    <scope>NUCLEOTIDE SEQUENCE [LARGE SCALE GENOMIC DNA]</scope>
    <source>
        <strain evidence="6 7">E1L3A</strain>
    </source>
</reference>
<sequence>MAYSTSTKSSPGTRLIGRLHGAPSQSERSFWRLLFRTSVMAGVLHAAFILLFYALDVTALTLVNIGSVLLYALICVLLSRSGARFYAFGLLIFEIQTHAVLASYLIGWDAGFHYYAIIAIPIITLANYDSQRTKGAAITGLITLMVATDALLRDTAPIHVLPGYILDALHFINLTGLLTILALIVAFYSRLITHTEHKLRKLATTDPLTGLLNRRSMIEIWQLELATQRRSGNPLSLILCDIDNFKKVNDTHGHEVGDRVLRAVSNTLSKGIRQSDHVARWGGEEFLILMIGAPIGKAEQLAHQLRTAIGQLVVPVDEHELTIALTFGVTEIPAHAPHSQEAAIARADAALYAGKHAGRNCVRCQPHESAEILTTNGAV</sequence>
<evidence type="ECO:0000313" key="7">
    <source>
        <dbReference type="Proteomes" id="UP000006242"/>
    </source>
</evidence>
<dbReference type="Gene3D" id="3.30.70.270">
    <property type="match status" value="1"/>
</dbReference>
<feature type="domain" description="GGDEF" evidence="5">
    <location>
        <begin position="233"/>
        <end position="367"/>
    </location>
</feature>
<dbReference type="NCBIfam" id="TIGR00254">
    <property type="entry name" value="GGDEF"/>
    <property type="match status" value="1"/>
</dbReference>
<evidence type="ECO:0000259" key="5">
    <source>
        <dbReference type="PROSITE" id="PS50887"/>
    </source>
</evidence>
<dbReference type="InterPro" id="IPR000160">
    <property type="entry name" value="GGDEF_dom"/>
</dbReference>
<dbReference type="EMBL" id="AFNV02000022">
    <property type="protein sequence ID" value="ERJ18202.1"/>
    <property type="molecule type" value="Genomic_DNA"/>
</dbReference>
<proteinExistence type="predicted"/>
<evidence type="ECO:0000256" key="1">
    <source>
        <dbReference type="ARBA" id="ARBA00001946"/>
    </source>
</evidence>
<protein>
    <recommendedName>
        <fullName evidence="2">diguanylate cyclase</fullName>
        <ecNumber evidence="2">2.7.7.65</ecNumber>
    </recommendedName>
</protein>
<accession>U2EIM9</accession>
<keyword evidence="4" id="KW-0812">Transmembrane</keyword>
<evidence type="ECO:0000256" key="2">
    <source>
        <dbReference type="ARBA" id="ARBA00012528"/>
    </source>
</evidence>
<dbReference type="SMART" id="SM00267">
    <property type="entry name" value="GGDEF"/>
    <property type="match status" value="1"/>
</dbReference>
<keyword evidence="7" id="KW-1185">Reference proteome</keyword>
<feature type="transmembrane region" description="Helical" evidence="4">
    <location>
        <begin position="135"/>
        <end position="152"/>
    </location>
</feature>
<dbReference type="Proteomes" id="UP000006242">
    <property type="component" value="Unassembled WGS sequence"/>
</dbReference>
<dbReference type="AlphaFoldDB" id="U2EIM9"/>
<dbReference type="PANTHER" id="PTHR45138">
    <property type="entry name" value="REGULATORY COMPONENTS OF SENSORY TRANSDUCTION SYSTEM"/>
    <property type="match status" value="1"/>
</dbReference>
<evidence type="ECO:0000256" key="4">
    <source>
        <dbReference type="SAM" id="Phobius"/>
    </source>
</evidence>
<feature type="transmembrane region" description="Helical" evidence="4">
    <location>
        <begin position="33"/>
        <end position="53"/>
    </location>
</feature>
<dbReference type="CDD" id="cd01949">
    <property type="entry name" value="GGDEF"/>
    <property type="match status" value="1"/>
</dbReference>
<feature type="transmembrane region" description="Helical" evidence="4">
    <location>
        <begin position="112"/>
        <end position="128"/>
    </location>
</feature>
<name>U2EIM9_9GAMM</name>
<dbReference type="Pfam" id="PF00990">
    <property type="entry name" value="GGDEF"/>
    <property type="match status" value="1"/>
</dbReference>
<comment type="caution">
    <text evidence="6">The sequence shown here is derived from an EMBL/GenBank/DDBJ whole genome shotgun (WGS) entry which is preliminary data.</text>
</comment>
<dbReference type="InterPro" id="IPR050469">
    <property type="entry name" value="Diguanylate_Cyclase"/>
</dbReference>